<protein>
    <submittedName>
        <fullName evidence="2">DUF1295 domain-containing protein</fullName>
    </submittedName>
</protein>
<name>A0ABZ0IFS8_9GAMM</name>
<evidence type="ECO:0000256" key="1">
    <source>
        <dbReference type="SAM" id="Phobius"/>
    </source>
</evidence>
<dbReference type="Gene3D" id="1.20.120.1630">
    <property type="match status" value="1"/>
</dbReference>
<dbReference type="Proteomes" id="UP001626549">
    <property type="component" value="Chromosome"/>
</dbReference>
<proteinExistence type="predicted"/>
<accession>A0ABZ0IFS8</accession>
<feature type="transmembrane region" description="Helical" evidence="1">
    <location>
        <begin position="136"/>
        <end position="160"/>
    </location>
</feature>
<keyword evidence="1" id="KW-0812">Transmembrane</keyword>
<keyword evidence="1" id="KW-1133">Transmembrane helix</keyword>
<feature type="transmembrane region" description="Helical" evidence="1">
    <location>
        <begin position="218"/>
        <end position="236"/>
    </location>
</feature>
<dbReference type="Pfam" id="PF06966">
    <property type="entry name" value="DUF1295"/>
    <property type="match status" value="1"/>
</dbReference>
<feature type="transmembrane region" description="Helical" evidence="1">
    <location>
        <begin position="70"/>
        <end position="89"/>
    </location>
</feature>
<feature type="transmembrane region" description="Helical" evidence="1">
    <location>
        <begin position="12"/>
        <end position="31"/>
    </location>
</feature>
<reference evidence="2 3" key="1">
    <citation type="submission" date="2023-10" db="EMBL/GenBank/DDBJ databases">
        <title>Two novel species belonging to the OM43/NOR5 clade.</title>
        <authorList>
            <person name="Park M."/>
        </authorList>
    </citation>
    <scope>NUCLEOTIDE SEQUENCE [LARGE SCALE GENOMIC DNA]</scope>
    <source>
        <strain evidence="2 3">IMCC45268</strain>
    </source>
</reference>
<feature type="transmembrane region" description="Helical" evidence="1">
    <location>
        <begin position="242"/>
        <end position="263"/>
    </location>
</feature>
<evidence type="ECO:0000313" key="3">
    <source>
        <dbReference type="Proteomes" id="UP001626549"/>
    </source>
</evidence>
<dbReference type="PANTHER" id="PTHR32251:SF17">
    <property type="entry name" value="STEROID 5-ALPHA REDUCTASE C-TERMINAL DOMAIN-CONTAINING PROTEIN"/>
    <property type="match status" value="1"/>
</dbReference>
<dbReference type="PANTHER" id="PTHR32251">
    <property type="entry name" value="3-OXO-5-ALPHA-STEROID 4-DEHYDROGENASE"/>
    <property type="match status" value="1"/>
</dbReference>
<dbReference type="PROSITE" id="PS50244">
    <property type="entry name" value="S5A_REDUCTASE"/>
    <property type="match status" value="1"/>
</dbReference>
<keyword evidence="1" id="KW-0472">Membrane</keyword>
<dbReference type="RefSeq" id="WP_407327889.1">
    <property type="nucleotide sequence ID" value="NZ_CP136865.1"/>
</dbReference>
<feature type="transmembrane region" description="Helical" evidence="1">
    <location>
        <begin position="95"/>
        <end position="115"/>
    </location>
</feature>
<feature type="transmembrane region" description="Helical" evidence="1">
    <location>
        <begin position="166"/>
        <end position="187"/>
    </location>
</feature>
<evidence type="ECO:0000313" key="2">
    <source>
        <dbReference type="EMBL" id="WOJ97185.1"/>
    </source>
</evidence>
<organism evidence="2 3">
    <name type="scientific">Congregibacter brevis</name>
    <dbReference type="NCBI Taxonomy" id="3081201"/>
    <lineage>
        <taxon>Bacteria</taxon>
        <taxon>Pseudomonadati</taxon>
        <taxon>Pseudomonadota</taxon>
        <taxon>Gammaproteobacteria</taxon>
        <taxon>Cellvibrionales</taxon>
        <taxon>Halieaceae</taxon>
        <taxon>Congregibacter</taxon>
    </lineage>
</organism>
<gene>
    <name evidence="2" type="ORF">R0137_01100</name>
</gene>
<feature type="transmembrane region" description="Helical" evidence="1">
    <location>
        <begin position="43"/>
        <end position="63"/>
    </location>
</feature>
<keyword evidence="3" id="KW-1185">Reference proteome</keyword>
<sequence>MTETDKRPPAGKSIIGIAIAVAIAAGMAIAGSYEGHELTGMPVFALIAALAFAIQWLVFIPAYISQSERYYDFTGSVTYVTVVACAVTVNNDPRSQLLAALVAVWALRLGSFLFLRIRDAGSDRRFDRIKPFFFRFMMTWTLQGLWVLMTAAAALAAMTSTQTPKLGVFGMLGLAVWLTGFAIEVTADRQKRDFRRDPDNADRFIQQGLWAWSRHPNYFGEILLWCGIAIIAFPALQGWQYATLISPVFVYLLLTKISGIPMLDAHAVKKWGHEEEYQAYRKATPVLFPRPPKARA</sequence>
<dbReference type="InterPro" id="IPR010721">
    <property type="entry name" value="UstE-like"/>
</dbReference>
<dbReference type="EMBL" id="CP136865">
    <property type="protein sequence ID" value="WOJ97185.1"/>
    <property type="molecule type" value="Genomic_DNA"/>
</dbReference>